<dbReference type="Pfam" id="PF13513">
    <property type="entry name" value="HEAT_EZ"/>
    <property type="match status" value="1"/>
</dbReference>
<dbReference type="InterPro" id="IPR016024">
    <property type="entry name" value="ARM-type_fold"/>
</dbReference>
<sequence>MSNWQPQPEGLEQLLSLLRDSLSSNNQVQQAVTQRLETFNAIPDYNNYLCHVLIKATDQEERVRSVAGLILKNNIKFGWKQWPADSQEYVKSILVDGITDQAPMVRSTSGTAIVSVLSECGPENWPLALSRLMASIDSTNVQEQEGAFGTLAKICEDMYKNLDCEIAGVRPLDFMIPKFIQMLNHQSPKIRIHALSCLNSFIPTQSASFIANIDQFIAALFQIASDGVSEVRQFVCSALVRLLASRPDKLVPEMNNVATFMLYSTQDKDDDVALEACEFWLTFAEETHLAEHLKPLLDKVAPVLLNTMVYSENDLVMLEADDDDEAVPDKDTEIKPHIYGGKTHTQSSEAENSHQKFSREAEASSDEEDDEDDYDEFEDEELASGWNLRKCSAAAMDVLSINFGVDLLNILLPYLKERLFSQDWLQRESAILALGAISEGCIEGIQPHLPQLVPYLVNALNDPKPLVRSISCWSLGRYSSWSVQPLSVEHRNNYFVPTMEGLLRMVHDKNKRVQEAGCSAFATLEEEAGKELEPFLKPIIEHLVYAFQKYQRKNLLILYDAIGTLADAVNNSLDNEEYVTLLMQPLIDKWQNLADDDEDIIPLFECLSSLTVAAGSSFIKFAQPVYERCSRIVHGNLLAFQSAVERNDEDNIPDRTFIIVALDLISDRPETFKLCDIYFPDNADNVQRRTEVKYYARLAKKLTKALKKANKSEAEIRNEVYHNKELNKVKAIALDATTEPLRGYLYEYEKCRKFAYVKWIDSGNEMHLRPSPVVVHDLTPELEKLYQTPASVQLDDRGFAVLNSEPQSSLEPLDEESCIAEIRKDGKGHSDGADGKDAAPTDSVPAYRAHVDQDAKRAYEHIERENGGPIEKDKRVQIINVWRPCFDGIVDSPLSVCDYKTISNEDLGHTTDFFGSHYSILHNDKQKWCYIRDQQRHQVYFLRCFDSYDGKDGRARFVPHTAVEDKERACEKARQSVELRCIVVS</sequence>
<evidence type="ECO:0000256" key="7">
    <source>
        <dbReference type="ARBA" id="ARBA00023242"/>
    </source>
</evidence>
<dbReference type="GO" id="GO:0005737">
    <property type="term" value="C:cytoplasm"/>
    <property type="evidence" value="ECO:0007669"/>
    <property type="project" value="UniProtKB-SubCell"/>
</dbReference>
<dbReference type="EMBL" id="SPRX01000033">
    <property type="protein sequence ID" value="TIC64494.1"/>
    <property type="molecule type" value="Genomic_DNA"/>
</dbReference>
<comment type="subcellular location">
    <subcellularLocation>
        <location evidence="2">Cytoplasm</location>
    </subcellularLocation>
    <subcellularLocation>
        <location evidence="1">Nucleus</location>
    </subcellularLocation>
</comment>
<evidence type="ECO:0000256" key="3">
    <source>
        <dbReference type="ARBA" id="ARBA00022448"/>
    </source>
</evidence>
<gene>
    <name evidence="13" type="ORF">E3Q01_02712</name>
    <name evidence="12" type="ORF">E3Q17_02599</name>
</gene>
<comment type="similarity">
    <text evidence="8">Belongs to the asaB hydroxylase/desaturase family.</text>
</comment>
<evidence type="ECO:0000256" key="1">
    <source>
        <dbReference type="ARBA" id="ARBA00004123"/>
    </source>
</evidence>
<feature type="compositionally biased region" description="Basic and acidic residues" evidence="10">
    <location>
        <begin position="825"/>
        <end position="839"/>
    </location>
</feature>
<comment type="caution">
    <text evidence="12">The sequence shown here is derived from an EMBL/GenBank/DDBJ whole genome shotgun (WGS) entry which is preliminary data.</text>
</comment>
<dbReference type="Pfam" id="PF03810">
    <property type="entry name" value="IBN_N"/>
    <property type="match status" value="1"/>
</dbReference>
<dbReference type="InterPro" id="IPR057672">
    <property type="entry name" value="TPR_IPO4/5"/>
</dbReference>
<dbReference type="SUPFAM" id="SSF48371">
    <property type="entry name" value="ARM repeat"/>
    <property type="match status" value="1"/>
</dbReference>
<evidence type="ECO:0000256" key="6">
    <source>
        <dbReference type="ARBA" id="ARBA00022927"/>
    </source>
</evidence>
<evidence type="ECO:0000256" key="9">
    <source>
        <dbReference type="ARBA" id="ARBA00038423"/>
    </source>
</evidence>
<dbReference type="SMART" id="SM00913">
    <property type="entry name" value="IBN_N"/>
    <property type="match status" value="1"/>
</dbReference>
<dbReference type="GO" id="GO:0031267">
    <property type="term" value="F:small GTPase binding"/>
    <property type="evidence" value="ECO:0007669"/>
    <property type="project" value="InterPro"/>
</dbReference>
<keyword evidence="6" id="KW-0653">Protein transport</keyword>
<name>A0A4T0NQ44_9BASI</name>
<dbReference type="InterPro" id="IPR040122">
    <property type="entry name" value="Importin_beta"/>
</dbReference>
<evidence type="ECO:0000256" key="4">
    <source>
        <dbReference type="ARBA" id="ARBA00022490"/>
    </source>
</evidence>
<dbReference type="NCBIfam" id="NF041278">
    <property type="entry name" value="CmcJ_NvfI_EfuI"/>
    <property type="match status" value="1"/>
</dbReference>
<dbReference type="PANTHER" id="PTHR10527">
    <property type="entry name" value="IMPORTIN BETA"/>
    <property type="match status" value="1"/>
</dbReference>
<dbReference type="PROSITE" id="PS50166">
    <property type="entry name" value="IMPORTIN_B_NT"/>
    <property type="match status" value="1"/>
</dbReference>
<feature type="compositionally biased region" description="Basic and acidic residues" evidence="10">
    <location>
        <begin position="327"/>
        <end position="336"/>
    </location>
</feature>
<keyword evidence="4" id="KW-0963">Cytoplasm</keyword>
<evidence type="ECO:0000313" key="14">
    <source>
        <dbReference type="Proteomes" id="UP000307169"/>
    </source>
</evidence>
<feature type="domain" description="Importin N-terminal" evidence="11">
    <location>
        <begin position="32"/>
        <end position="100"/>
    </location>
</feature>
<feature type="compositionally biased region" description="Acidic residues" evidence="10">
    <location>
        <begin position="363"/>
        <end position="378"/>
    </location>
</feature>
<dbReference type="GO" id="GO:0031981">
    <property type="term" value="C:nuclear lumen"/>
    <property type="evidence" value="ECO:0007669"/>
    <property type="project" value="UniProtKB-ARBA"/>
</dbReference>
<evidence type="ECO:0000259" key="11">
    <source>
        <dbReference type="PROSITE" id="PS50166"/>
    </source>
</evidence>
<feature type="region of interest" description="Disordered" evidence="10">
    <location>
        <begin position="324"/>
        <end position="378"/>
    </location>
</feature>
<evidence type="ECO:0000256" key="2">
    <source>
        <dbReference type="ARBA" id="ARBA00004496"/>
    </source>
</evidence>
<dbReference type="AlphaFoldDB" id="A0A4T0NQ44"/>
<keyword evidence="3" id="KW-0813">Transport</keyword>
<dbReference type="EMBL" id="SPRH01000030">
    <property type="protein sequence ID" value="TIB99449.1"/>
    <property type="molecule type" value="Genomic_DNA"/>
</dbReference>
<dbReference type="FunFam" id="1.25.10.10:FF:000028">
    <property type="entry name" value="Transportin-1 isoform 1"/>
    <property type="match status" value="1"/>
</dbReference>
<dbReference type="Pfam" id="PF25780">
    <property type="entry name" value="TPR_IPO5"/>
    <property type="match status" value="1"/>
</dbReference>
<dbReference type="InterPro" id="IPR011989">
    <property type="entry name" value="ARM-like"/>
</dbReference>
<dbReference type="Proteomes" id="UP000307169">
    <property type="component" value="Unassembled WGS sequence"/>
</dbReference>
<reference evidence="14 15" key="1">
    <citation type="submission" date="2019-03" db="EMBL/GenBank/DDBJ databases">
        <title>Sequencing 25 genomes of Wallemia mellicola.</title>
        <authorList>
            <person name="Gostincar C."/>
        </authorList>
    </citation>
    <scope>NUCLEOTIDE SEQUENCE [LARGE SCALE GENOMIC DNA]</scope>
    <source>
        <strain evidence="12 14">EXF-1262</strain>
        <strain evidence="13 15">EXF-757</strain>
    </source>
</reference>
<protein>
    <submittedName>
        <fullName evidence="12">ARM repeat-containing protein</fullName>
    </submittedName>
</protein>
<accession>A0A4T0NQ44</accession>
<feature type="compositionally biased region" description="Basic and acidic residues" evidence="10">
    <location>
        <begin position="351"/>
        <end position="362"/>
    </location>
</feature>
<dbReference type="Proteomes" id="UP000310708">
    <property type="component" value="Unassembled WGS sequence"/>
</dbReference>
<evidence type="ECO:0000256" key="10">
    <source>
        <dbReference type="SAM" id="MobiDB-lite"/>
    </source>
</evidence>
<feature type="region of interest" description="Disordered" evidence="10">
    <location>
        <begin position="825"/>
        <end position="845"/>
    </location>
</feature>
<evidence type="ECO:0000256" key="8">
    <source>
        <dbReference type="ARBA" id="ARBA00023604"/>
    </source>
</evidence>
<keyword evidence="7" id="KW-0539">Nucleus</keyword>
<organism evidence="12 14">
    <name type="scientific">Wallemia mellicola</name>
    <dbReference type="NCBI Taxonomy" id="1708541"/>
    <lineage>
        <taxon>Eukaryota</taxon>
        <taxon>Fungi</taxon>
        <taxon>Dikarya</taxon>
        <taxon>Basidiomycota</taxon>
        <taxon>Wallemiomycotina</taxon>
        <taxon>Wallemiomycetes</taxon>
        <taxon>Wallemiales</taxon>
        <taxon>Wallemiaceae</taxon>
        <taxon>Wallemia</taxon>
    </lineage>
</organism>
<evidence type="ECO:0000313" key="15">
    <source>
        <dbReference type="Proteomes" id="UP000310708"/>
    </source>
</evidence>
<keyword evidence="5" id="KW-0677">Repeat</keyword>
<dbReference type="GO" id="GO:0006606">
    <property type="term" value="P:protein import into nucleus"/>
    <property type="evidence" value="ECO:0007669"/>
    <property type="project" value="InterPro"/>
</dbReference>
<evidence type="ECO:0000313" key="12">
    <source>
        <dbReference type="EMBL" id="TIB99449.1"/>
    </source>
</evidence>
<dbReference type="InterPro" id="IPR044053">
    <property type="entry name" value="AsaB-like"/>
</dbReference>
<dbReference type="GO" id="GO:0016491">
    <property type="term" value="F:oxidoreductase activity"/>
    <property type="evidence" value="ECO:0007669"/>
    <property type="project" value="InterPro"/>
</dbReference>
<comment type="similarity">
    <text evidence="9">Belongs to the importin beta family. Importin beta-2 subfamily.</text>
</comment>
<evidence type="ECO:0000256" key="5">
    <source>
        <dbReference type="ARBA" id="ARBA00022737"/>
    </source>
</evidence>
<dbReference type="Gene3D" id="1.25.10.10">
    <property type="entry name" value="Leucine-rich Repeat Variant"/>
    <property type="match status" value="2"/>
</dbReference>
<evidence type="ECO:0000313" key="13">
    <source>
        <dbReference type="EMBL" id="TIC64494.1"/>
    </source>
</evidence>
<proteinExistence type="inferred from homology"/>
<dbReference type="InterPro" id="IPR001494">
    <property type="entry name" value="Importin-beta_N"/>
</dbReference>